<proteinExistence type="predicted"/>
<comment type="caution">
    <text evidence="2">The sequence shown here is derived from an EMBL/GenBank/DDBJ whole genome shotgun (WGS) entry which is preliminary data.</text>
</comment>
<gene>
    <name evidence="2" type="ORF">GCM10023198_17510</name>
</gene>
<dbReference type="SMART" id="SM00530">
    <property type="entry name" value="HTH_XRE"/>
    <property type="match status" value="1"/>
</dbReference>
<dbReference type="InterPro" id="IPR010982">
    <property type="entry name" value="Lambda_DNA-bd_dom_sf"/>
</dbReference>
<dbReference type="InterPro" id="IPR001387">
    <property type="entry name" value="Cro/C1-type_HTH"/>
</dbReference>
<feature type="domain" description="HTH cro/C1-type" evidence="1">
    <location>
        <begin position="36"/>
        <end position="83"/>
    </location>
</feature>
<dbReference type="PANTHER" id="PTHR35010">
    <property type="entry name" value="BLL4672 PROTEIN-RELATED"/>
    <property type="match status" value="1"/>
</dbReference>
<protein>
    <submittedName>
        <fullName evidence="2">Helix-turn-helix transcriptional regulator</fullName>
    </submittedName>
</protein>
<organism evidence="2 3">
    <name type="scientific">Promicromonospora umidemergens</name>
    <dbReference type="NCBI Taxonomy" id="629679"/>
    <lineage>
        <taxon>Bacteria</taxon>
        <taxon>Bacillati</taxon>
        <taxon>Actinomycetota</taxon>
        <taxon>Actinomycetes</taxon>
        <taxon>Micrococcales</taxon>
        <taxon>Promicromonosporaceae</taxon>
        <taxon>Promicromonospora</taxon>
    </lineage>
</organism>
<dbReference type="PROSITE" id="PS50943">
    <property type="entry name" value="HTH_CROC1"/>
    <property type="match status" value="1"/>
</dbReference>
<dbReference type="InterPro" id="IPR041413">
    <property type="entry name" value="MLTR_LBD"/>
</dbReference>
<dbReference type="PANTHER" id="PTHR35010:SF2">
    <property type="entry name" value="BLL4672 PROTEIN"/>
    <property type="match status" value="1"/>
</dbReference>
<sequence length="286" mass="31975">MAPKENLLGDYLRAQRARVRPEQVGLPTGNNRRVPGLRRSEVSLLAGISSDYYLRLEQGRDRRPSAQILEALARVFGLDATGTAYLLSLNEQPPPRSRRWPRREHVPEGISKMLAILQLPAFVEGRYLDVLAANQLATALSPRIVAGQNRLRDVFLDPEEQALYPDWDDTTARLVAGFHRSVGTDTNDSRFIDLVDELSLASDRFRTLWAQHDVQARQSWPITMDHPTVGTLTLNREKLIISDTAHALVLAIYHPDLGTDSADKLALLASCTADPALRTTDGRQDR</sequence>
<dbReference type="Pfam" id="PF17765">
    <property type="entry name" value="MLTR_LBD"/>
    <property type="match status" value="1"/>
</dbReference>
<accession>A0ABP8WYK5</accession>
<dbReference type="EMBL" id="BAABHM010000009">
    <property type="protein sequence ID" value="GAA4697747.1"/>
    <property type="molecule type" value="Genomic_DNA"/>
</dbReference>
<dbReference type="Proteomes" id="UP001500843">
    <property type="component" value="Unassembled WGS sequence"/>
</dbReference>
<dbReference type="Gene3D" id="1.10.260.40">
    <property type="entry name" value="lambda repressor-like DNA-binding domains"/>
    <property type="match status" value="1"/>
</dbReference>
<dbReference type="RefSeq" id="WP_301312845.1">
    <property type="nucleotide sequence ID" value="NZ_BAABHM010000009.1"/>
</dbReference>
<dbReference type="Gene3D" id="3.30.450.180">
    <property type="match status" value="1"/>
</dbReference>
<evidence type="ECO:0000313" key="3">
    <source>
        <dbReference type="Proteomes" id="UP001500843"/>
    </source>
</evidence>
<evidence type="ECO:0000259" key="1">
    <source>
        <dbReference type="PROSITE" id="PS50943"/>
    </source>
</evidence>
<dbReference type="CDD" id="cd00093">
    <property type="entry name" value="HTH_XRE"/>
    <property type="match status" value="1"/>
</dbReference>
<reference evidence="3" key="1">
    <citation type="journal article" date="2019" name="Int. J. Syst. Evol. Microbiol.">
        <title>The Global Catalogue of Microorganisms (GCM) 10K type strain sequencing project: providing services to taxonomists for standard genome sequencing and annotation.</title>
        <authorList>
            <consortium name="The Broad Institute Genomics Platform"/>
            <consortium name="The Broad Institute Genome Sequencing Center for Infectious Disease"/>
            <person name="Wu L."/>
            <person name="Ma J."/>
        </authorList>
    </citation>
    <scope>NUCLEOTIDE SEQUENCE [LARGE SCALE GENOMIC DNA]</scope>
    <source>
        <strain evidence="3">JCM 17975</strain>
    </source>
</reference>
<dbReference type="SUPFAM" id="SSF47413">
    <property type="entry name" value="lambda repressor-like DNA-binding domains"/>
    <property type="match status" value="1"/>
</dbReference>
<dbReference type="Pfam" id="PF13560">
    <property type="entry name" value="HTH_31"/>
    <property type="match status" value="1"/>
</dbReference>
<evidence type="ECO:0000313" key="2">
    <source>
        <dbReference type="EMBL" id="GAA4697747.1"/>
    </source>
</evidence>
<keyword evidence="3" id="KW-1185">Reference proteome</keyword>
<name>A0ABP8WYK5_9MICO</name>